<dbReference type="HOGENOM" id="CLU_112856_0_0_6"/>
<accession>A0A059ZX90</accession>
<dbReference type="eggNOG" id="ENOG50318CM">
    <property type="taxonomic scope" value="Bacteria"/>
</dbReference>
<evidence type="ECO:0000313" key="1">
    <source>
        <dbReference type="EMBL" id="AIA56083.1"/>
    </source>
</evidence>
<protein>
    <recommendedName>
        <fullName evidence="3">Roadblock/LAMTOR2 domain-containing protein</fullName>
    </recommendedName>
</protein>
<reference evidence="1 2" key="1">
    <citation type="journal article" date="2009" name="J. Bacteriol.">
        <title>Draft genome sequence of the extremely acidophilic bacterium Acidithiobacillus caldus ATCC 51756 reveals metabolic versatility in the genus Acidithiobacillus.</title>
        <authorList>
            <person name="Valdes J."/>
            <person name="Quatrini R."/>
            <person name="Hallberg K."/>
            <person name="Dopson M."/>
            <person name="Valenzuela P.D."/>
            <person name="Holmes D.S."/>
        </authorList>
    </citation>
    <scope>NUCLEOTIDE SEQUENCE [LARGE SCALE GENOMIC DNA]</scope>
    <source>
        <strain evidence="2">ATCC 51756 / DSM 8584 / KU</strain>
    </source>
</reference>
<dbReference type="Proteomes" id="UP000005522">
    <property type="component" value="Chromosome"/>
</dbReference>
<dbReference type="EMBL" id="CP005986">
    <property type="protein sequence ID" value="AIA56083.1"/>
    <property type="molecule type" value="Genomic_DNA"/>
</dbReference>
<dbReference type="GeneID" id="92932297"/>
<dbReference type="RefSeq" id="WP_004868616.1">
    <property type="nucleotide sequence ID" value="NZ_CP005986.1"/>
</dbReference>
<proteinExistence type="predicted"/>
<gene>
    <name evidence="1" type="ORF">Acaty_c2229</name>
</gene>
<evidence type="ECO:0008006" key="3">
    <source>
        <dbReference type="Google" id="ProtNLM"/>
    </source>
</evidence>
<organism evidence="1 2">
    <name type="scientific">Acidithiobacillus caldus (strain ATCC 51756 / DSM 8584 / KU)</name>
    <dbReference type="NCBI Taxonomy" id="637389"/>
    <lineage>
        <taxon>Bacteria</taxon>
        <taxon>Pseudomonadati</taxon>
        <taxon>Pseudomonadota</taxon>
        <taxon>Acidithiobacillia</taxon>
        <taxon>Acidithiobacillales</taxon>
        <taxon>Acidithiobacillaceae</taxon>
        <taxon>Acidithiobacillus</taxon>
    </lineage>
</organism>
<name>A0A059ZX90_ACICK</name>
<sequence>MSIELAVSADPLFAEITPAGVFYAVSSPEPGGNRSILLNILREGNTAPFSVAMAQRWTQLADEEDALRSIFRLQRLGLVRGNPEARRPPRERLEDLLPPLLGQLSDHGKALLADENGFYLATAGFAHESAEELAGLSADLISLQSRHGRLLRNNLRVNSESWALVDPAGNAELGFWPLFVGQQRFMLIIGGTPRLQDQSFVYLVQALDTRYR</sequence>
<evidence type="ECO:0000313" key="2">
    <source>
        <dbReference type="Proteomes" id="UP000005522"/>
    </source>
</evidence>
<dbReference type="AlphaFoldDB" id="A0A059ZX90"/>
<dbReference type="SUPFAM" id="SSF103196">
    <property type="entry name" value="Roadblock/LC7 domain"/>
    <property type="match status" value="1"/>
</dbReference>
<dbReference type="KEGG" id="acz:Acaty_c2229"/>